<accession>A0A1H3MHQ1</accession>
<proteinExistence type="predicted"/>
<reference evidence="3 4" key="1">
    <citation type="submission" date="2016-10" db="EMBL/GenBank/DDBJ databases">
        <authorList>
            <person name="de Groot N.N."/>
        </authorList>
    </citation>
    <scope>NUCLEOTIDE SEQUENCE [LARGE SCALE GENOMIC DNA]</scope>
    <source>
        <strain evidence="3 4">DSM 26880</strain>
    </source>
</reference>
<evidence type="ECO:0000313" key="4">
    <source>
        <dbReference type="Proteomes" id="UP000199286"/>
    </source>
</evidence>
<protein>
    <recommendedName>
        <fullName evidence="5">Plasmid recombination enzyme</fullName>
    </recommendedName>
</protein>
<feature type="coiled-coil region" evidence="1">
    <location>
        <begin position="254"/>
        <end position="327"/>
    </location>
</feature>
<feature type="compositionally biased region" description="Basic and acidic residues" evidence="2">
    <location>
        <begin position="30"/>
        <end position="39"/>
    </location>
</feature>
<gene>
    <name evidence="3" type="ORF">SAMN05444340_11733</name>
</gene>
<dbReference type="EMBL" id="FNPF01000017">
    <property type="protein sequence ID" value="SDY76156.1"/>
    <property type="molecule type" value="Genomic_DNA"/>
</dbReference>
<keyword evidence="1" id="KW-0175">Coiled coil</keyword>
<evidence type="ECO:0000256" key="1">
    <source>
        <dbReference type="SAM" id="Coils"/>
    </source>
</evidence>
<evidence type="ECO:0000313" key="3">
    <source>
        <dbReference type="EMBL" id="SDY76156.1"/>
    </source>
</evidence>
<dbReference type="Proteomes" id="UP000199286">
    <property type="component" value="Unassembled WGS sequence"/>
</dbReference>
<evidence type="ECO:0000256" key="2">
    <source>
        <dbReference type="SAM" id="MobiDB-lite"/>
    </source>
</evidence>
<sequence length="425" mass="47077">MAPKAAIRMANLTHGNGKRSLAGTQRHAKRQDEVSRKRSIGDPLQNYAWSKAGLGMANGGCDIIRAHQIHLEQTGAGQRANSAPAMHLLAVVSPAWLLETGDPRETSNPRVKDLILEAQLWAEDWCGPGSVFHVRYDTDERGAGVVDILVAPVRMQRHKTGAERPTISGRKAREELLAQERAFDPAATTATAAMQSSWARWCQAHLDPRIERGTPKRLTRREHVHAEVYGQIRDEVREELRASLRAEVREELARSEVEAAHKLAQAAIERLNEEVARHKAKVASARSRFYRARATSQARLRMFSRQLKKLEEGRASMEAEQAALRRAREGSDPHLDHLRSLIKAFEAASPADRAHGTRQAIAGSLAIHKDLERLVLGKKHPTFDALMDALEAAWRENPGNPNLHPGGRAASSLSRGAPHTRPGYP</sequence>
<organism evidence="3 4">
    <name type="scientific">Citreimonas salinaria</name>
    <dbReference type="NCBI Taxonomy" id="321339"/>
    <lineage>
        <taxon>Bacteria</taxon>
        <taxon>Pseudomonadati</taxon>
        <taxon>Pseudomonadota</taxon>
        <taxon>Alphaproteobacteria</taxon>
        <taxon>Rhodobacterales</taxon>
        <taxon>Roseobacteraceae</taxon>
        <taxon>Citreimonas</taxon>
    </lineage>
</organism>
<keyword evidence="4" id="KW-1185">Reference proteome</keyword>
<feature type="region of interest" description="Disordered" evidence="2">
    <location>
        <begin position="397"/>
        <end position="425"/>
    </location>
</feature>
<dbReference type="STRING" id="321339.SAMN05444340_11733"/>
<dbReference type="AlphaFoldDB" id="A0A1H3MHQ1"/>
<evidence type="ECO:0008006" key="5">
    <source>
        <dbReference type="Google" id="ProtNLM"/>
    </source>
</evidence>
<name>A0A1H3MHQ1_9RHOB</name>
<feature type="region of interest" description="Disordered" evidence="2">
    <location>
        <begin position="1"/>
        <end position="39"/>
    </location>
</feature>